<proteinExistence type="predicted"/>
<dbReference type="KEGG" id="cbei:LF65_00982"/>
<sequence>MKKFILIFLISIFLLFNLAFSTFAANIFKEGIYKAADFNFSAENTYSVQNISQKDSVYILLYDEEQLQIQSIRLSPNSGKYNLLPLKPDYRIAIVGNGDVFIA</sequence>
<evidence type="ECO:0000313" key="1">
    <source>
        <dbReference type="EMBL" id="AJG97603.1"/>
    </source>
</evidence>
<organism evidence="1 2">
    <name type="scientific">Clostridium beijerinckii</name>
    <name type="common">Clostridium MP</name>
    <dbReference type="NCBI Taxonomy" id="1520"/>
    <lineage>
        <taxon>Bacteria</taxon>
        <taxon>Bacillati</taxon>
        <taxon>Bacillota</taxon>
        <taxon>Clostridia</taxon>
        <taxon>Eubacteriales</taxon>
        <taxon>Clostridiaceae</taxon>
        <taxon>Clostridium</taxon>
    </lineage>
</organism>
<name>A0A0B5QLH8_CLOBE</name>
<gene>
    <name evidence="1" type="ORF">LF65_00982</name>
</gene>
<dbReference type="EMBL" id="CP010086">
    <property type="protein sequence ID" value="AJG97603.1"/>
    <property type="molecule type" value="Genomic_DNA"/>
</dbReference>
<dbReference type="RefSeq" id="WP_041894500.1">
    <property type="nucleotide sequence ID" value="NZ_CP010086.2"/>
</dbReference>
<reference evidence="2" key="1">
    <citation type="submission" date="2014-12" db="EMBL/GenBank/DDBJ databases">
        <title>Genome sequence of Clostridium beijerinckii strain 59B.</title>
        <authorList>
            <person name="Little G.T."/>
            <person name="Minton N.P."/>
        </authorList>
    </citation>
    <scope>NUCLEOTIDE SEQUENCE [LARGE SCALE GENOMIC DNA]</scope>
    <source>
        <strain evidence="2">59B</strain>
    </source>
</reference>
<accession>A0A0B5QLH8</accession>
<dbReference type="Proteomes" id="UP000031866">
    <property type="component" value="Chromosome"/>
</dbReference>
<dbReference type="AlphaFoldDB" id="A0A0B5QLH8"/>
<dbReference type="OrthoDB" id="1924904at2"/>
<protein>
    <submittedName>
        <fullName evidence="1">Uncharacterized protein</fullName>
    </submittedName>
</protein>
<evidence type="ECO:0000313" key="2">
    <source>
        <dbReference type="Proteomes" id="UP000031866"/>
    </source>
</evidence>